<keyword evidence="3" id="KW-1185">Reference proteome</keyword>
<dbReference type="RefSeq" id="XP_040657975.1">
    <property type="nucleotide sequence ID" value="XM_040802942.1"/>
</dbReference>
<feature type="compositionally biased region" description="Basic and acidic residues" evidence="1">
    <location>
        <begin position="26"/>
        <end position="39"/>
    </location>
</feature>
<dbReference type="AlphaFoldDB" id="A0A151GND9"/>
<dbReference type="GeneID" id="63718283"/>
<gene>
    <name evidence="2" type="ORF">DCS_05640</name>
</gene>
<sequence length="128" mass="14390">MVHRAVGPTTPACAAGRTVHSMVDQPRVRSDDEKNRYGYEEPVEADAKTSTNKKQKVRTKSISTDNKKYQCRQEKPVRIRRTNKKCRVRIQRTSNYGVPSTDKKRLHGEQSSAATAIMVPVDAPSSAY</sequence>
<comment type="caution">
    <text evidence="2">The sequence shown here is derived from an EMBL/GenBank/DDBJ whole genome shotgun (WGS) entry which is preliminary data.</text>
</comment>
<evidence type="ECO:0000313" key="3">
    <source>
        <dbReference type="Proteomes" id="UP000076580"/>
    </source>
</evidence>
<dbReference type="InParanoid" id="A0A151GND9"/>
<evidence type="ECO:0000313" key="2">
    <source>
        <dbReference type="EMBL" id="KYK58623.1"/>
    </source>
</evidence>
<feature type="region of interest" description="Disordered" evidence="1">
    <location>
        <begin position="1"/>
        <end position="71"/>
    </location>
</feature>
<dbReference type="EMBL" id="LAYC01000002">
    <property type="protein sequence ID" value="KYK58623.1"/>
    <property type="molecule type" value="Genomic_DNA"/>
</dbReference>
<organism evidence="2 3">
    <name type="scientific">Drechmeria coniospora</name>
    <name type="common">Nematophagous fungus</name>
    <name type="synonym">Meria coniospora</name>
    <dbReference type="NCBI Taxonomy" id="98403"/>
    <lineage>
        <taxon>Eukaryota</taxon>
        <taxon>Fungi</taxon>
        <taxon>Dikarya</taxon>
        <taxon>Ascomycota</taxon>
        <taxon>Pezizomycotina</taxon>
        <taxon>Sordariomycetes</taxon>
        <taxon>Hypocreomycetidae</taxon>
        <taxon>Hypocreales</taxon>
        <taxon>Ophiocordycipitaceae</taxon>
        <taxon>Drechmeria</taxon>
    </lineage>
</organism>
<evidence type="ECO:0000256" key="1">
    <source>
        <dbReference type="SAM" id="MobiDB-lite"/>
    </source>
</evidence>
<feature type="region of interest" description="Disordered" evidence="1">
    <location>
        <begin position="90"/>
        <end position="128"/>
    </location>
</feature>
<dbReference type="Proteomes" id="UP000076580">
    <property type="component" value="Chromosome 02"/>
</dbReference>
<reference evidence="2 3" key="1">
    <citation type="journal article" date="2016" name="Sci. Rep.">
        <title>Insights into Adaptations to a Near-Obligate Nematode Endoparasitic Lifestyle from the Finished Genome of Drechmeria coniospora.</title>
        <authorList>
            <person name="Zhang L."/>
            <person name="Zhou Z."/>
            <person name="Guo Q."/>
            <person name="Fokkens L."/>
            <person name="Miskei M."/>
            <person name="Pocsi I."/>
            <person name="Zhang W."/>
            <person name="Chen M."/>
            <person name="Wang L."/>
            <person name="Sun Y."/>
            <person name="Donzelli B.G."/>
            <person name="Gibson D.M."/>
            <person name="Nelson D.R."/>
            <person name="Luo J.G."/>
            <person name="Rep M."/>
            <person name="Liu H."/>
            <person name="Yang S."/>
            <person name="Wang J."/>
            <person name="Krasnoff S.B."/>
            <person name="Xu Y."/>
            <person name="Molnar I."/>
            <person name="Lin M."/>
        </authorList>
    </citation>
    <scope>NUCLEOTIDE SEQUENCE [LARGE SCALE GENOMIC DNA]</scope>
    <source>
        <strain evidence="2 3">ARSEF 6962</strain>
    </source>
</reference>
<name>A0A151GND9_DRECN</name>
<protein>
    <submittedName>
        <fullName evidence="2">Uncharacterized protein</fullName>
    </submittedName>
</protein>
<proteinExistence type="predicted"/>
<accession>A0A151GND9</accession>